<evidence type="ECO:0000256" key="2">
    <source>
        <dbReference type="ARBA" id="ARBA00022448"/>
    </source>
</evidence>
<sequence>MSREGPPFNATPCLTQALTVMLHPLSLPRPPLRPAPLALALRLALCGAAALATGHTAAQSAPPTATQAGPAQRHDIPAGPLGAVLARFAAESGVLLAAPSALVQGRQSPGLRGIHSEANALASLLQGTGLQAQRQPDGSYALRETVTPAVRPAPPAPSRPTTPVHQEVAATEVPLDTLPHVSVRAAHEPGTTTTDAVAIRRLPAPNNDVLSVLRQSPSLRYSNARDSALTQGELAPPEISIHGAKPYQNLFLLDGLSLNNDIDPVSRVATSVADVPGSPLGMPIDKELICELQLLDSSISAEHGNFQGGVVKAELCEARAALAGRVTLKLARSAWQTLYVDPAEAAALEQSTNEDRQARWDKQFWTVQLEGRPTAELGIVAQGSYAKSKIPLRGYAASMTPTDETLTAKEQRRTQRDGMVKLTWRPDAQTSAWLSVREQPLADRYFIVNGRNSNFEVQGGGRAVTTGAQHVMGDWTLRHDLSFTEVRQSRRSDADVFRVWSWSATDKNWGDGTRGTSSISTEGSWGDIDSRQRDAAYKLKLARSAPIEALGGQHRLSAGLDLSQREAFYARPEALVAYIGTTAYRVATSTCTSPLGVVDTEGCSLAPSARFPTSGQFWRYRDVYRAGSFDVQAGQYALWLQDAMRWGALNVRAGLRADRDELARTAVLAPRLSATWAFGPRRATELDAGLNRYYGRSLFGMVVREKQATLQTQEQRRASDWAWVSSGQSLPANRLKDLDVPYDDELRLGVRHRFLGGLTVAGSWVHREARDQITRVRERDTSGNYANNQAYSYQNNGRGSADTLSLEISPWRPFKALAGTHGWQVSVGQSKRRSNHNTYDDTLTDAQADEPILYRGQVIRYGDRPVENFNAPWAAHAQLQSEFPAADIALVQTLRWQGGYQRVVDTGRTETRDGVALAVHELTRFPATLSWDVSLRWEPHLGRHRPFVQLSVSNLSNRRNVIAISATGVVSYESGRAATLQVGYGF</sequence>
<keyword evidence="4" id="KW-0998">Cell outer membrane</keyword>
<keyword evidence="7" id="KW-1185">Reference proteome</keyword>
<protein>
    <recommendedName>
        <fullName evidence="5">Secretin/TonB short N-terminal domain-containing protein</fullName>
    </recommendedName>
</protein>
<accession>A0ABW7EU66</accession>
<comment type="subcellular location">
    <subcellularLocation>
        <location evidence="1">Cell outer membrane</location>
    </subcellularLocation>
</comment>
<dbReference type="Gene3D" id="3.55.50.30">
    <property type="match status" value="1"/>
</dbReference>
<evidence type="ECO:0000256" key="3">
    <source>
        <dbReference type="ARBA" id="ARBA00023136"/>
    </source>
</evidence>
<evidence type="ECO:0000256" key="1">
    <source>
        <dbReference type="ARBA" id="ARBA00004442"/>
    </source>
</evidence>
<dbReference type="EMBL" id="JBIGHY010000014">
    <property type="protein sequence ID" value="MFG6416995.1"/>
    <property type="molecule type" value="Genomic_DNA"/>
</dbReference>
<dbReference type="Proteomes" id="UP001606300">
    <property type="component" value="Unassembled WGS sequence"/>
</dbReference>
<keyword evidence="2" id="KW-0813">Transport</keyword>
<dbReference type="Gene3D" id="2.40.170.20">
    <property type="entry name" value="TonB-dependent receptor, beta-barrel domain"/>
    <property type="match status" value="1"/>
</dbReference>
<reference evidence="6 7" key="1">
    <citation type="submission" date="2024-09" db="EMBL/GenBank/DDBJ databases">
        <title>Novel species of the genus Pelomonas and Roseateles isolated from streams.</title>
        <authorList>
            <person name="Lu H."/>
        </authorList>
    </citation>
    <scope>NUCLEOTIDE SEQUENCE [LARGE SCALE GENOMIC DNA]</scope>
    <source>
        <strain evidence="6 7">DC23W</strain>
    </source>
</reference>
<organism evidence="6 7">
    <name type="scientific">Pelomonas dachongensis</name>
    <dbReference type="NCBI Taxonomy" id="3299029"/>
    <lineage>
        <taxon>Bacteria</taxon>
        <taxon>Pseudomonadati</taxon>
        <taxon>Pseudomonadota</taxon>
        <taxon>Betaproteobacteria</taxon>
        <taxon>Burkholderiales</taxon>
        <taxon>Sphaerotilaceae</taxon>
        <taxon>Roseateles</taxon>
    </lineage>
</organism>
<gene>
    <name evidence="6" type="ORF">ACG02S_24160</name>
</gene>
<evidence type="ECO:0000313" key="7">
    <source>
        <dbReference type="Proteomes" id="UP001606300"/>
    </source>
</evidence>
<dbReference type="SMART" id="SM00965">
    <property type="entry name" value="STN"/>
    <property type="match status" value="1"/>
</dbReference>
<proteinExistence type="predicted"/>
<name>A0ABW7EU66_9BURK</name>
<dbReference type="RefSeq" id="WP_394473053.1">
    <property type="nucleotide sequence ID" value="NZ_JBIGHY010000014.1"/>
</dbReference>
<dbReference type="InterPro" id="IPR011662">
    <property type="entry name" value="Secretin/TonB_short_N"/>
</dbReference>
<comment type="caution">
    <text evidence="6">The sequence shown here is derived from an EMBL/GenBank/DDBJ whole genome shotgun (WGS) entry which is preliminary data.</text>
</comment>
<evidence type="ECO:0000313" key="6">
    <source>
        <dbReference type="EMBL" id="MFG6416995.1"/>
    </source>
</evidence>
<dbReference type="SUPFAM" id="SSF56935">
    <property type="entry name" value="Porins"/>
    <property type="match status" value="1"/>
</dbReference>
<evidence type="ECO:0000256" key="4">
    <source>
        <dbReference type="ARBA" id="ARBA00023237"/>
    </source>
</evidence>
<evidence type="ECO:0000259" key="5">
    <source>
        <dbReference type="SMART" id="SM00965"/>
    </source>
</evidence>
<keyword evidence="3" id="KW-0472">Membrane</keyword>
<dbReference type="InterPro" id="IPR036942">
    <property type="entry name" value="Beta-barrel_TonB_sf"/>
</dbReference>
<feature type="domain" description="Secretin/TonB short N-terminal" evidence="5">
    <location>
        <begin position="94"/>
        <end position="145"/>
    </location>
</feature>